<reference evidence="7 8" key="1">
    <citation type="journal article" date="2019" name="Int. J. Syst. Evol. Microbiol.">
        <title>The Global Catalogue of Microorganisms (GCM) 10K type strain sequencing project: providing services to taxonomists for standard genome sequencing and annotation.</title>
        <authorList>
            <consortium name="The Broad Institute Genomics Platform"/>
            <consortium name="The Broad Institute Genome Sequencing Center for Infectious Disease"/>
            <person name="Wu L."/>
            <person name="Ma J."/>
        </authorList>
    </citation>
    <scope>NUCLEOTIDE SEQUENCE [LARGE SCALE GENOMIC DNA]</scope>
    <source>
        <strain evidence="7 8">CGMCC 1.12563</strain>
    </source>
</reference>
<dbReference type="GO" id="GO:0006508">
    <property type="term" value="P:proteolysis"/>
    <property type="evidence" value="ECO:0007669"/>
    <property type="project" value="UniProtKB-KW"/>
</dbReference>
<keyword evidence="4 5" id="KW-0720">Serine protease</keyword>
<name>A0ABD6AUY4_9EURY</name>
<dbReference type="InterPro" id="IPR000209">
    <property type="entry name" value="Peptidase_S8/S53_dom"/>
</dbReference>
<keyword evidence="3 5" id="KW-0378">Hydrolase</keyword>
<dbReference type="EMBL" id="JBHUDC010000003">
    <property type="protein sequence ID" value="MFD1513372.1"/>
    <property type="molecule type" value="Genomic_DNA"/>
</dbReference>
<dbReference type="NCBIfam" id="TIGR01409">
    <property type="entry name" value="TAT_signal_seq"/>
    <property type="match status" value="1"/>
</dbReference>
<dbReference type="RefSeq" id="WP_250873324.1">
    <property type="nucleotide sequence ID" value="NZ_JALXFV010000003.1"/>
</dbReference>
<comment type="caution">
    <text evidence="7">The sequence shown here is derived from an EMBL/GenBank/DDBJ whole genome shotgun (WGS) entry which is preliminary data.</text>
</comment>
<evidence type="ECO:0000259" key="6">
    <source>
        <dbReference type="Pfam" id="PF00082"/>
    </source>
</evidence>
<dbReference type="Pfam" id="PF00082">
    <property type="entry name" value="Peptidase_S8"/>
    <property type="match status" value="1"/>
</dbReference>
<organism evidence="7 8">
    <name type="scientific">Halomarina rubra</name>
    <dbReference type="NCBI Taxonomy" id="2071873"/>
    <lineage>
        <taxon>Archaea</taxon>
        <taxon>Methanobacteriati</taxon>
        <taxon>Methanobacteriota</taxon>
        <taxon>Stenosarchaea group</taxon>
        <taxon>Halobacteria</taxon>
        <taxon>Halobacteriales</taxon>
        <taxon>Natronomonadaceae</taxon>
        <taxon>Halomarina</taxon>
    </lineage>
</organism>
<proteinExistence type="inferred from homology"/>
<dbReference type="PROSITE" id="PS00137">
    <property type="entry name" value="SUBTILASE_HIS"/>
    <property type="match status" value="1"/>
</dbReference>
<keyword evidence="8" id="KW-1185">Reference proteome</keyword>
<evidence type="ECO:0000256" key="5">
    <source>
        <dbReference type="PROSITE-ProRule" id="PRU01240"/>
    </source>
</evidence>
<feature type="active site" description="Charge relay system" evidence="5">
    <location>
        <position position="188"/>
    </location>
</feature>
<accession>A0ABD6AUY4</accession>
<comment type="similarity">
    <text evidence="1 5">Belongs to the peptidase S8 family.</text>
</comment>
<dbReference type="PANTHER" id="PTHR43806">
    <property type="entry name" value="PEPTIDASE S8"/>
    <property type="match status" value="1"/>
</dbReference>
<sequence>MSNPEWSRRDVLKTLGTGAVGVGLGAAVLDRMERYIVGAHDPDAVAAASTISDVHEERIDLTGHTPLTLVVGAYSDAGRRSLLTRNDVAFVQPDRTLSLFSPAGGRAVRDAPDQVLPWGVDRVDADVAHDEGATGAGVDVAVVDGGIAADHPDLRAALADPSVEGNHRAWVDCEGENCPYPWADDGDHGTHVAGTVAAAEDGGVVGVAPEATLHALKVCSAGGGCRTSDIVAAIRHAADQGWDVVNLSLGSPAASPALEAAGQYARAAGVVLVAAAGNRGQPDSVGYPAAYDEFLAVAATTIDDEVAAFSSRGPEVDVAAPGEGVCSAVGGGHDVLDGTSMAAPHVTGAAAQLLAAGVSPDEVRDRLLATAEDLGASDTAQGAGLLDVAAALDYDSGDDGTGDGTGCPA</sequence>
<keyword evidence="2 5" id="KW-0645">Protease</keyword>
<dbReference type="InterPro" id="IPR050131">
    <property type="entry name" value="Peptidase_S8_subtilisin-like"/>
</dbReference>
<dbReference type="PROSITE" id="PS00138">
    <property type="entry name" value="SUBTILASE_SER"/>
    <property type="match status" value="1"/>
</dbReference>
<gene>
    <name evidence="7" type="ORF">ACFSBT_08785</name>
</gene>
<dbReference type="PRINTS" id="PR00723">
    <property type="entry name" value="SUBTILISIN"/>
</dbReference>
<dbReference type="GO" id="GO:0004252">
    <property type="term" value="F:serine-type endopeptidase activity"/>
    <property type="evidence" value="ECO:0007669"/>
    <property type="project" value="UniProtKB-UniRule"/>
</dbReference>
<feature type="active site" description="Charge relay system" evidence="5">
    <location>
        <position position="340"/>
    </location>
</feature>
<evidence type="ECO:0000256" key="3">
    <source>
        <dbReference type="ARBA" id="ARBA00022801"/>
    </source>
</evidence>
<dbReference type="InterPro" id="IPR023828">
    <property type="entry name" value="Peptidase_S8_Ser-AS"/>
</dbReference>
<evidence type="ECO:0000256" key="2">
    <source>
        <dbReference type="ARBA" id="ARBA00022670"/>
    </source>
</evidence>
<evidence type="ECO:0000313" key="8">
    <source>
        <dbReference type="Proteomes" id="UP001597187"/>
    </source>
</evidence>
<evidence type="ECO:0000256" key="1">
    <source>
        <dbReference type="ARBA" id="ARBA00011073"/>
    </source>
</evidence>
<dbReference type="Gene3D" id="3.40.50.200">
    <property type="entry name" value="Peptidase S8/S53 domain"/>
    <property type="match status" value="1"/>
</dbReference>
<dbReference type="Proteomes" id="UP001597187">
    <property type="component" value="Unassembled WGS sequence"/>
</dbReference>
<evidence type="ECO:0000313" key="7">
    <source>
        <dbReference type="EMBL" id="MFD1513372.1"/>
    </source>
</evidence>
<dbReference type="InterPro" id="IPR006311">
    <property type="entry name" value="TAT_signal"/>
</dbReference>
<dbReference type="InterPro" id="IPR015500">
    <property type="entry name" value="Peptidase_S8_subtilisin-rel"/>
</dbReference>
<dbReference type="SUPFAM" id="SSF52743">
    <property type="entry name" value="Subtilisin-like"/>
    <property type="match status" value="1"/>
</dbReference>
<feature type="domain" description="Peptidase S8/S53" evidence="6">
    <location>
        <begin position="135"/>
        <end position="384"/>
    </location>
</feature>
<dbReference type="PANTHER" id="PTHR43806:SF11">
    <property type="entry name" value="CEREVISIN-RELATED"/>
    <property type="match status" value="1"/>
</dbReference>
<protein>
    <submittedName>
        <fullName evidence="7">S8 family serine peptidase</fullName>
    </submittedName>
</protein>
<dbReference type="InterPro" id="IPR022398">
    <property type="entry name" value="Peptidase_S8_His-AS"/>
</dbReference>
<dbReference type="PROSITE" id="PS51318">
    <property type="entry name" value="TAT"/>
    <property type="match status" value="1"/>
</dbReference>
<evidence type="ECO:0000256" key="4">
    <source>
        <dbReference type="ARBA" id="ARBA00022825"/>
    </source>
</evidence>
<feature type="active site" description="Charge relay system" evidence="5">
    <location>
        <position position="144"/>
    </location>
</feature>
<dbReference type="InterPro" id="IPR019546">
    <property type="entry name" value="TAT_signal_bac_arc"/>
</dbReference>
<dbReference type="InterPro" id="IPR036852">
    <property type="entry name" value="Peptidase_S8/S53_dom_sf"/>
</dbReference>
<dbReference type="PROSITE" id="PS51892">
    <property type="entry name" value="SUBTILASE"/>
    <property type="match status" value="1"/>
</dbReference>
<dbReference type="AlphaFoldDB" id="A0ABD6AUY4"/>